<dbReference type="Pfam" id="PF02518">
    <property type="entry name" value="HATPase_c"/>
    <property type="match status" value="1"/>
</dbReference>
<dbReference type="InterPro" id="IPR003594">
    <property type="entry name" value="HATPase_dom"/>
</dbReference>
<keyword evidence="1 2" id="KW-0597">Phosphoprotein</keyword>
<name>A0A2T1GC99_9CYAN</name>
<dbReference type="AlphaFoldDB" id="A0A2T1GC99"/>
<proteinExistence type="predicted"/>
<dbReference type="SUPFAM" id="SSF55874">
    <property type="entry name" value="ATPase domain of HSP90 chaperone/DNA topoisomerase II/histidine kinase"/>
    <property type="match status" value="1"/>
</dbReference>
<evidence type="ECO:0000256" key="1">
    <source>
        <dbReference type="ARBA" id="ARBA00022553"/>
    </source>
</evidence>
<dbReference type="Gene3D" id="3.30.565.10">
    <property type="entry name" value="Histidine kinase-like ATPase, C-terminal domain"/>
    <property type="match status" value="1"/>
</dbReference>
<dbReference type="EMBL" id="PVWO01000217">
    <property type="protein sequence ID" value="PSB55011.1"/>
    <property type="molecule type" value="Genomic_DNA"/>
</dbReference>
<dbReference type="PANTHER" id="PTHR44591">
    <property type="entry name" value="STRESS RESPONSE REGULATOR PROTEIN 1"/>
    <property type="match status" value="1"/>
</dbReference>
<dbReference type="InterPro" id="IPR050595">
    <property type="entry name" value="Bact_response_regulator"/>
</dbReference>
<dbReference type="SMART" id="SM00448">
    <property type="entry name" value="REC"/>
    <property type="match status" value="1"/>
</dbReference>
<dbReference type="OrthoDB" id="9812260at2"/>
<gene>
    <name evidence="4" type="ORF">C7B77_16405</name>
</gene>
<dbReference type="PANTHER" id="PTHR44591:SF3">
    <property type="entry name" value="RESPONSE REGULATORY DOMAIN-CONTAINING PROTEIN"/>
    <property type="match status" value="1"/>
</dbReference>
<keyword evidence="5" id="KW-1185">Reference proteome</keyword>
<evidence type="ECO:0000313" key="4">
    <source>
        <dbReference type="EMBL" id="PSB55011.1"/>
    </source>
</evidence>
<protein>
    <recommendedName>
        <fullName evidence="3">Response regulatory domain-containing protein</fullName>
    </recommendedName>
</protein>
<dbReference type="SUPFAM" id="SSF52172">
    <property type="entry name" value="CheY-like"/>
    <property type="match status" value="1"/>
</dbReference>
<dbReference type="FunFam" id="3.40.50.2300:FF:000444">
    <property type="entry name" value="Sensory transduction histidine kinase"/>
    <property type="match status" value="1"/>
</dbReference>
<reference evidence="4 5" key="1">
    <citation type="submission" date="2018-03" db="EMBL/GenBank/DDBJ databases">
        <title>The ancient ancestry and fast evolution of plastids.</title>
        <authorList>
            <person name="Moore K.R."/>
            <person name="Magnabosco C."/>
            <person name="Momper L."/>
            <person name="Gold D.A."/>
            <person name="Bosak T."/>
            <person name="Fournier G.P."/>
        </authorList>
    </citation>
    <scope>NUCLEOTIDE SEQUENCE [LARGE SCALE GENOMIC DNA]</scope>
    <source>
        <strain evidence="4 5">CCALA 037</strain>
    </source>
</reference>
<dbReference type="Proteomes" id="UP000238937">
    <property type="component" value="Unassembled WGS sequence"/>
</dbReference>
<dbReference type="InterPro" id="IPR001789">
    <property type="entry name" value="Sig_transdc_resp-reg_receiver"/>
</dbReference>
<organism evidence="4 5">
    <name type="scientific">Chamaesiphon polymorphus CCALA 037</name>
    <dbReference type="NCBI Taxonomy" id="2107692"/>
    <lineage>
        <taxon>Bacteria</taxon>
        <taxon>Bacillati</taxon>
        <taxon>Cyanobacteriota</taxon>
        <taxon>Cyanophyceae</taxon>
        <taxon>Gomontiellales</taxon>
        <taxon>Chamaesiphonaceae</taxon>
        <taxon>Chamaesiphon</taxon>
    </lineage>
</organism>
<dbReference type="InterPro" id="IPR036890">
    <property type="entry name" value="HATPase_C_sf"/>
</dbReference>
<dbReference type="Gene3D" id="3.40.50.2300">
    <property type="match status" value="1"/>
</dbReference>
<dbReference type="GO" id="GO:0000160">
    <property type="term" value="P:phosphorelay signal transduction system"/>
    <property type="evidence" value="ECO:0007669"/>
    <property type="project" value="InterPro"/>
</dbReference>
<feature type="domain" description="Response regulatory" evidence="3">
    <location>
        <begin position="5"/>
        <end position="121"/>
    </location>
</feature>
<comment type="caution">
    <text evidence="4">The sequence shown here is derived from an EMBL/GenBank/DDBJ whole genome shotgun (WGS) entry which is preliminary data.</text>
</comment>
<dbReference type="InterPro" id="IPR011006">
    <property type="entry name" value="CheY-like_superfamily"/>
</dbReference>
<sequence>MKKYSILVIDDEPNNFEVIETFLADENYEVYYTSNGKEALANLDTFNPDLILLDLMMPVMDGLEVCRSIKLMRKWRSIPIIMVTSAGGKLTLSQCLEAGADDFIHKPVDRLELQARVKSMVRIKKQFDRIESLSKLQQNSISALESDFGELVEDLALGFVNELNAPLNNIQIQLRDLYENLDLFSKKQADYSIDLAIKSAVNLQKTTYKFWNYLDFAIERKEASSNEICDIKEIIEQISLIQTQWVNRESNLKLDVDRTDVALLHKHCEWIIKELLDNAIKFSTPSVPIQICGRAIDGSFHLWVNNNPSAIPFDLSLDGLAADRQELGVGLKIVTKIVDMYDGLFSMSNNNYNETTVHLTLPLAHQQHEES</sequence>
<evidence type="ECO:0000256" key="2">
    <source>
        <dbReference type="PROSITE-ProRule" id="PRU00169"/>
    </source>
</evidence>
<dbReference type="Pfam" id="PF00072">
    <property type="entry name" value="Response_reg"/>
    <property type="match status" value="1"/>
</dbReference>
<accession>A0A2T1GC99</accession>
<dbReference type="PROSITE" id="PS50110">
    <property type="entry name" value="RESPONSE_REGULATORY"/>
    <property type="match status" value="1"/>
</dbReference>
<dbReference type="RefSeq" id="WP_106306989.1">
    <property type="nucleotide sequence ID" value="NZ_PVWO01000217.1"/>
</dbReference>
<evidence type="ECO:0000313" key="5">
    <source>
        <dbReference type="Proteomes" id="UP000238937"/>
    </source>
</evidence>
<feature type="modified residue" description="4-aspartylphosphate" evidence="2">
    <location>
        <position position="54"/>
    </location>
</feature>
<evidence type="ECO:0000259" key="3">
    <source>
        <dbReference type="PROSITE" id="PS50110"/>
    </source>
</evidence>